<dbReference type="RefSeq" id="WP_188483170.1">
    <property type="nucleotide sequence ID" value="NZ_BMFC01000010.1"/>
</dbReference>
<gene>
    <name evidence="1" type="ORF">GCM10011363_33240</name>
</gene>
<dbReference type="EMBL" id="BMFC01000010">
    <property type="protein sequence ID" value="GGC14048.1"/>
    <property type="molecule type" value="Genomic_DNA"/>
</dbReference>
<comment type="caution">
    <text evidence="1">The sequence shown here is derived from an EMBL/GenBank/DDBJ whole genome shotgun (WGS) entry which is preliminary data.</text>
</comment>
<name>A0ABQ1KZY1_9RHOB</name>
<evidence type="ECO:0000313" key="1">
    <source>
        <dbReference type="EMBL" id="GGC14048.1"/>
    </source>
</evidence>
<accession>A0ABQ1KZY1</accession>
<sequence>MTDMMTSVPKTLIVSNNMIEADDLTEMLTDQGLGPVMHARDLNDASRVLTEAGGNLRLMMCGLSLHLHEVNEFLAEIDLPGMSLVVIDGPEEFSEREGAGVLLRPFSTRDVMAALSRLGLPD</sequence>
<protein>
    <recommendedName>
        <fullName evidence="3">Response regulatory domain-containing protein</fullName>
    </recommendedName>
</protein>
<keyword evidence="2" id="KW-1185">Reference proteome</keyword>
<organism evidence="1 2">
    <name type="scientific">Marivita lacus</name>
    <dbReference type="NCBI Taxonomy" id="1323742"/>
    <lineage>
        <taxon>Bacteria</taxon>
        <taxon>Pseudomonadati</taxon>
        <taxon>Pseudomonadota</taxon>
        <taxon>Alphaproteobacteria</taxon>
        <taxon>Rhodobacterales</taxon>
        <taxon>Roseobacteraceae</taxon>
        <taxon>Marivita</taxon>
    </lineage>
</organism>
<evidence type="ECO:0008006" key="3">
    <source>
        <dbReference type="Google" id="ProtNLM"/>
    </source>
</evidence>
<proteinExistence type="predicted"/>
<evidence type="ECO:0000313" key="2">
    <source>
        <dbReference type="Proteomes" id="UP000645462"/>
    </source>
</evidence>
<reference evidence="2" key="1">
    <citation type="journal article" date="2019" name="Int. J. Syst. Evol. Microbiol.">
        <title>The Global Catalogue of Microorganisms (GCM) 10K type strain sequencing project: providing services to taxonomists for standard genome sequencing and annotation.</title>
        <authorList>
            <consortium name="The Broad Institute Genomics Platform"/>
            <consortium name="The Broad Institute Genome Sequencing Center for Infectious Disease"/>
            <person name="Wu L."/>
            <person name="Ma J."/>
        </authorList>
    </citation>
    <scope>NUCLEOTIDE SEQUENCE [LARGE SCALE GENOMIC DNA]</scope>
    <source>
        <strain evidence="2">CGMCC 1.12478</strain>
    </source>
</reference>
<dbReference type="Gene3D" id="3.40.50.2300">
    <property type="match status" value="1"/>
</dbReference>
<dbReference type="Proteomes" id="UP000645462">
    <property type="component" value="Unassembled WGS sequence"/>
</dbReference>